<reference evidence="2 3" key="1">
    <citation type="submission" date="2018-11" db="EMBL/GenBank/DDBJ databases">
        <title>Genomes From Bacteria Associated with the Canine Oral Cavity: a Test Case for Automated Genome-Based Taxonomic Assignment.</title>
        <authorList>
            <person name="Coil D.A."/>
            <person name="Jospin G."/>
            <person name="Darling A.E."/>
            <person name="Wallis C."/>
            <person name="Davis I.J."/>
            <person name="Harris S."/>
            <person name="Eisen J.A."/>
            <person name="Holcombe L.J."/>
            <person name="O'Flynn C."/>
        </authorList>
    </citation>
    <scope>NUCLEOTIDE SEQUENCE [LARGE SCALE GENOMIC DNA]</scope>
    <source>
        <strain evidence="2 3">OH2822_COT-296</strain>
    </source>
</reference>
<feature type="transmembrane region" description="Helical" evidence="1">
    <location>
        <begin position="36"/>
        <end position="57"/>
    </location>
</feature>
<keyword evidence="1" id="KW-1133">Transmembrane helix</keyword>
<proteinExistence type="predicted"/>
<dbReference type="AlphaFoldDB" id="A0A3P1X0G2"/>
<dbReference type="Proteomes" id="UP000280935">
    <property type="component" value="Unassembled WGS sequence"/>
</dbReference>
<dbReference type="RefSeq" id="WP_125227449.1">
    <property type="nucleotide sequence ID" value="NZ_RQYT01000008.1"/>
</dbReference>
<comment type="caution">
    <text evidence="2">The sequence shown here is derived from an EMBL/GenBank/DDBJ whole genome shotgun (WGS) entry which is preliminary data.</text>
</comment>
<evidence type="ECO:0000313" key="2">
    <source>
        <dbReference type="EMBL" id="RRD50193.1"/>
    </source>
</evidence>
<name>A0A3P1X0G2_9ACTN</name>
<accession>A0A3P1X0G2</accession>
<evidence type="ECO:0000313" key="3">
    <source>
        <dbReference type="Proteomes" id="UP000280935"/>
    </source>
</evidence>
<dbReference type="EMBL" id="RQYT01000008">
    <property type="protein sequence ID" value="RRD50193.1"/>
    <property type="molecule type" value="Genomic_DNA"/>
</dbReference>
<evidence type="ECO:0000256" key="1">
    <source>
        <dbReference type="SAM" id="Phobius"/>
    </source>
</evidence>
<keyword evidence="1" id="KW-0812">Transmembrane</keyword>
<keyword evidence="1" id="KW-0472">Membrane</keyword>
<dbReference type="OrthoDB" id="4744679at2"/>
<protein>
    <submittedName>
        <fullName evidence="2">Uncharacterized protein</fullName>
    </submittedName>
</protein>
<gene>
    <name evidence="2" type="ORF">EII35_05475</name>
</gene>
<organism evidence="2 3">
    <name type="scientific">Arachnia propionica</name>
    <dbReference type="NCBI Taxonomy" id="1750"/>
    <lineage>
        <taxon>Bacteria</taxon>
        <taxon>Bacillati</taxon>
        <taxon>Actinomycetota</taxon>
        <taxon>Actinomycetes</taxon>
        <taxon>Propionibacteriales</taxon>
        <taxon>Propionibacteriaceae</taxon>
        <taxon>Arachnia</taxon>
    </lineage>
</organism>
<sequence>MAETPSSLLDKLLGWCFTILLAALALKIAVELICSIWPWLLTGLAITGVVALAGWAWGRWR</sequence>
<feature type="transmembrane region" description="Helical" evidence="1">
    <location>
        <begin position="12"/>
        <end position="30"/>
    </location>
</feature>